<feature type="domain" description="FAD-binding FR-type" evidence="3">
    <location>
        <begin position="463"/>
        <end position="563"/>
    </location>
</feature>
<dbReference type="GO" id="GO:0020037">
    <property type="term" value="F:heme binding"/>
    <property type="evidence" value="ECO:0007669"/>
    <property type="project" value="InterPro"/>
</dbReference>
<dbReference type="SUPFAM" id="SSF48264">
    <property type="entry name" value="Cytochrome P450"/>
    <property type="match status" value="1"/>
</dbReference>
<dbReference type="InterPro" id="IPR012675">
    <property type="entry name" value="Beta-grasp_dom_sf"/>
</dbReference>
<dbReference type="AlphaFoldDB" id="A0A916R1U2"/>
<dbReference type="GO" id="GO:0051537">
    <property type="term" value="F:2 iron, 2 sulfur cluster binding"/>
    <property type="evidence" value="ECO:0007669"/>
    <property type="project" value="InterPro"/>
</dbReference>
<dbReference type="InterPro" id="IPR036010">
    <property type="entry name" value="2Fe-2S_ferredoxin-like_sf"/>
</dbReference>
<dbReference type="SUPFAM" id="SSF54292">
    <property type="entry name" value="2Fe-2S ferredoxin-like"/>
    <property type="match status" value="1"/>
</dbReference>
<dbReference type="InterPro" id="IPR036396">
    <property type="entry name" value="Cyt_P450_sf"/>
</dbReference>
<dbReference type="Pfam" id="PF00067">
    <property type="entry name" value="p450"/>
    <property type="match status" value="1"/>
</dbReference>
<dbReference type="PRINTS" id="PR00409">
    <property type="entry name" value="PHDIOXRDTASE"/>
</dbReference>
<dbReference type="InterPro" id="IPR017938">
    <property type="entry name" value="Riboflavin_synthase-like_b-brl"/>
</dbReference>
<dbReference type="PANTHER" id="PTHR46696">
    <property type="entry name" value="P450, PUTATIVE (EUROFUNG)-RELATED"/>
    <property type="match status" value="1"/>
</dbReference>
<accession>A0A916R1U2</accession>
<reference evidence="4" key="2">
    <citation type="submission" date="2020-09" db="EMBL/GenBank/DDBJ databases">
        <authorList>
            <person name="Sun Q."/>
            <person name="Zhou Y."/>
        </authorList>
    </citation>
    <scope>NUCLEOTIDE SEQUENCE</scope>
    <source>
        <strain evidence="4">CGMCC 1.15880</strain>
    </source>
</reference>
<dbReference type="SUPFAM" id="SSF52343">
    <property type="entry name" value="Ferredoxin reductase-like, C-terminal NADP-linked domain"/>
    <property type="match status" value="1"/>
</dbReference>
<comment type="similarity">
    <text evidence="1">Belongs to the cytochrome P450 family.</text>
</comment>
<name>A0A916R1U2_9RHOB</name>
<evidence type="ECO:0000259" key="3">
    <source>
        <dbReference type="PROSITE" id="PS51384"/>
    </source>
</evidence>
<dbReference type="InterPro" id="IPR001128">
    <property type="entry name" value="Cyt_P450"/>
</dbReference>
<evidence type="ECO:0000259" key="2">
    <source>
        <dbReference type="PROSITE" id="PS51085"/>
    </source>
</evidence>
<dbReference type="PROSITE" id="PS00086">
    <property type="entry name" value="CYTOCHROME_P450"/>
    <property type="match status" value="1"/>
</dbReference>
<dbReference type="PROSITE" id="PS51085">
    <property type="entry name" value="2FE2S_FER_2"/>
    <property type="match status" value="1"/>
</dbReference>
<dbReference type="Proteomes" id="UP000628017">
    <property type="component" value="Unassembled WGS sequence"/>
</dbReference>
<dbReference type="PROSITE" id="PS51384">
    <property type="entry name" value="FAD_FR"/>
    <property type="match status" value="1"/>
</dbReference>
<evidence type="ECO:0000313" key="4">
    <source>
        <dbReference type="EMBL" id="GGA27450.1"/>
    </source>
</evidence>
<dbReference type="InterPro" id="IPR017927">
    <property type="entry name" value="FAD-bd_FR_type"/>
</dbReference>
<dbReference type="CDD" id="cd00207">
    <property type="entry name" value="fer2"/>
    <property type="match status" value="1"/>
</dbReference>
<dbReference type="Gene3D" id="3.40.50.80">
    <property type="entry name" value="Nucleotide-binding domain of ferredoxin-NADP reductase (FNR) module"/>
    <property type="match status" value="1"/>
</dbReference>
<evidence type="ECO:0000313" key="5">
    <source>
        <dbReference type="Proteomes" id="UP000628017"/>
    </source>
</evidence>
<dbReference type="Gene3D" id="3.10.20.30">
    <property type="match status" value="1"/>
</dbReference>
<keyword evidence="5" id="KW-1185">Reference proteome</keyword>
<dbReference type="InterPro" id="IPR017972">
    <property type="entry name" value="Cyt_P450_CS"/>
</dbReference>
<evidence type="ECO:0000256" key="1">
    <source>
        <dbReference type="ARBA" id="ARBA00010617"/>
    </source>
</evidence>
<dbReference type="Gene3D" id="2.40.30.10">
    <property type="entry name" value="Translation factors"/>
    <property type="match status" value="1"/>
</dbReference>
<dbReference type="InterPro" id="IPR006058">
    <property type="entry name" value="2Fe2S_fd_BS"/>
</dbReference>
<proteinExistence type="inferred from homology"/>
<dbReference type="EMBL" id="BMKA01000004">
    <property type="protein sequence ID" value="GGA27450.1"/>
    <property type="molecule type" value="Genomic_DNA"/>
</dbReference>
<dbReference type="CDD" id="cd06185">
    <property type="entry name" value="PDR_like"/>
    <property type="match status" value="1"/>
</dbReference>
<dbReference type="PROSITE" id="PS00197">
    <property type="entry name" value="2FE2S_FER_1"/>
    <property type="match status" value="1"/>
</dbReference>
<protein>
    <submittedName>
        <fullName evidence="4">Cytochrome P450</fullName>
    </submittedName>
</protein>
<dbReference type="InterPro" id="IPR001041">
    <property type="entry name" value="2Fe-2S_ferredoxin-type"/>
</dbReference>
<sequence length="776" mass="86080">MTSKAKATAAGCPFSGAAAQDTCPMGDPADNARAFNPFEGAYQLDPAKALRWSRDQLPVFFAPELGYWVVSRYDDIKSVFRDPVLFSPKNVLEKITPATPEAMEILQSYGYGMNKTLVNEDEPAHMERRRVLLDHFVPSELEKHKDMVRRLTREKIDAFINEGRTDLVESMLYEVPLLVALHFLGVPEDEIETLKSFSLAHSVNTWGKPTDEKQIEVAHDVGRFWQYAGQVIEKMRAEPEGTGWMHHTIRMNAKMPDVVTDSYVHSMMMAIIVAAHETTSLASANMFKTLLTHREAWEDICADPSLIPNAVEECLRYAGSIVAWRRQATAPTSVGGVDLPEGAKLLVVQASGNQDERHFEDGDTFDIYRDNAVDHLTFGYGAHQCMGKNIGRMEMRIFLEEMSRRLPHLQLSEQSFSYLPNTSFRGPDELWVEWDPARNPERVDNTALEPRRDFAVGAPARRDIARKVRVAELRQEADDILGLTLEDAQGRPLPKWSAGAHIELCVGDFDRKYSLCGDPDSDSYQVAILREDTGRGGSRFIHETLKAGDAIKLRGPSNLFRLDPDAAHYVLVAGGIGITPILAMADRLKAEGRSYELHHAGRSLTTMAFTARLKADHGSALTLYADDEQTFMDLPAMVAGLGKGAQIYACGPQGLLRALEDLTADLPDGTFHFEHFSTSNAGLDPEKETAFEIELVDSGMVLEVANDTTVLDTILAAGIDIACDCREGLCGSCEVAVQEGDIDHRDMVLTRTERSENKRIMTCCSRSTGGKLKLAL</sequence>
<dbReference type="PANTHER" id="PTHR46696:SF6">
    <property type="entry name" value="P450, PUTATIVE (EUROFUNG)-RELATED"/>
    <property type="match status" value="1"/>
</dbReference>
<dbReference type="Pfam" id="PF00111">
    <property type="entry name" value="Fer2"/>
    <property type="match status" value="1"/>
</dbReference>
<organism evidence="4 5">
    <name type="scientific">Neptunicoccus cionae</name>
    <dbReference type="NCBI Taxonomy" id="2035344"/>
    <lineage>
        <taxon>Bacteria</taxon>
        <taxon>Pseudomonadati</taxon>
        <taxon>Pseudomonadota</taxon>
        <taxon>Alphaproteobacteria</taxon>
        <taxon>Rhodobacterales</taxon>
        <taxon>Paracoccaceae</taxon>
        <taxon>Neptunicoccus</taxon>
    </lineage>
</organism>
<dbReference type="GO" id="GO:0004497">
    <property type="term" value="F:monooxygenase activity"/>
    <property type="evidence" value="ECO:0007669"/>
    <property type="project" value="InterPro"/>
</dbReference>
<dbReference type="InterPro" id="IPR039261">
    <property type="entry name" value="FNR_nucleotide-bd"/>
</dbReference>
<dbReference type="CDD" id="cd11078">
    <property type="entry name" value="CYP130-like"/>
    <property type="match status" value="1"/>
</dbReference>
<dbReference type="GO" id="GO:0016705">
    <property type="term" value="F:oxidoreductase activity, acting on paired donors, with incorporation or reduction of molecular oxygen"/>
    <property type="evidence" value="ECO:0007669"/>
    <property type="project" value="InterPro"/>
</dbReference>
<dbReference type="RefSeq" id="WP_188677257.1">
    <property type="nucleotide sequence ID" value="NZ_BMKA01000004.1"/>
</dbReference>
<dbReference type="GO" id="GO:0005506">
    <property type="term" value="F:iron ion binding"/>
    <property type="evidence" value="ECO:0007669"/>
    <property type="project" value="InterPro"/>
</dbReference>
<dbReference type="SUPFAM" id="SSF63380">
    <property type="entry name" value="Riboflavin synthase domain-like"/>
    <property type="match status" value="1"/>
</dbReference>
<feature type="domain" description="2Fe-2S ferredoxin-type" evidence="2">
    <location>
        <begin position="691"/>
        <end position="776"/>
    </location>
</feature>
<reference evidence="4" key="1">
    <citation type="journal article" date="2014" name="Int. J. Syst. Evol. Microbiol.">
        <title>Complete genome sequence of Corynebacterium casei LMG S-19264T (=DSM 44701T), isolated from a smear-ripened cheese.</title>
        <authorList>
            <consortium name="US DOE Joint Genome Institute (JGI-PGF)"/>
            <person name="Walter F."/>
            <person name="Albersmeier A."/>
            <person name="Kalinowski J."/>
            <person name="Ruckert C."/>
        </authorList>
    </citation>
    <scope>NUCLEOTIDE SEQUENCE</scope>
    <source>
        <strain evidence="4">CGMCC 1.15880</strain>
    </source>
</reference>
<comment type="caution">
    <text evidence="4">The sequence shown here is derived from an EMBL/GenBank/DDBJ whole genome shotgun (WGS) entry which is preliminary data.</text>
</comment>
<dbReference type="Gene3D" id="1.10.630.10">
    <property type="entry name" value="Cytochrome P450"/>
    <property type="match status" value="1"/>
</dbReference>
<gene>
    <name evidence="4" type="primary">rhf</name>
    <name evidence="4" type="ORF">GCM10011498_30650</name>
</gene>